<keyword evidence="2" id="KW-1185">Reference proteome</keyword>
<evidence type="ECO:0000313" key="1">
    <source>
        <dbReference type="EMBL" id="KHJ85475.1"/>
    </source>
</evidence>
<dbReference type="EMBL" id="KN563752">
    <property type="protein sequence ID" value="KHJ85475.1"/>
    <property type="molecule type" value="Genomic_DNA"/>
</dbReference>
<accession>A0A0B1SQI0</accession>
<gene>
    <name evidence="1" type="ORF">OESDEN_14797</name>
</gene>
<name>A0A0B1SQI0_OESDE</name>
<organism evidence="1 2">
    <name type="scientific">Oesophagostomum dentatum</name>
    <name type="common">Nodular worm</name>
    <dbReference type="NCBI Taxonomy" id="61180"/>
    <lineage>
        <taxon>Eukaryota</taxon>
        <taxon>Metazoa</taxon>
        <taxon>Ecdysozoa</taxon>
        <taxon>Nematoda</taxon>
        <taxon>Chromadorea</taxon>
        <taxon>Rhabditida</taxon>
        <taxon>Rhabditina</taxon>
        <taxon>Rhabditomorpha</taxon>
        <taxon>Strongyloidea</taxon>
        <taxon>Strongylidae</taxon>
        <taxon>Oesophagostomum</taxon>
    </lineage>
</organism>
<sequence>MSLLLYKPCDSTALRFQQLLLLQLRDCLLLPL</sequence>
<evidence type="ECO:0000313" key="2">
    <source>
        <dbReference type="Proteomes" id="UP000053660"/>
    </source>
</evidence>
<proteinExistence type="predicted"/>
<protein>
    <submittedName>
        <fullName evidence="1">Uncharacterized protein</fullName>
    </submittedName>
</protein>
<dbReference type="AlphaFoldDB" id="A0A0B1SQI0"/>
<reference evidence="1 2" key="1">
    <citation type="submission" date="2014-03" db="EMBL/GenBank/DDBJ databases">
        <title>Draft genome of the hookworm Oesophagostomum dentatum.</title>
        <authorList>
            <person name="Mitreva M."/>
        </authorList>
    </citation>
    <scope>NUCLEOTIDE SEQUENCE [LARGE SCALE GENOMIC DNA]</scope>
    <source>
        <strain evidence="1 2">OD-Hann</strain>
    </source>
</reference>
<dbReference type="Proteomes" id="UP000053660">
    <property type="component" value="Unassembled WGS sequence"/>
</dbReference>